<keyword evidence="2" id="KW-1185">Reference proteome</keyword>
<evidence type="ECO:0000313" key="1">
    <source>
        <dbReference type="EMBL" id="EJK45702.1"/>
    </source>
</evidence>
<dbReference type="EMBL" id="AGNL01048316">
    <property type="protein sequence ID" value="EJK45702.1"/>
    <property type="molecule type" value="Genomic_DNA"/>
</dbReference>
<gene>
    <name evidence="1" type="ORF">THAOC_35671</name>
</gene>
<comment type="caution">
    <text evidence="1">The sequence shown here is derived from an EMBL/GenBank/DDBJ whole genome shotgun (WGS) entry which is preliminary data.</text>
</comment>
<dbReference type="AlphaFoldDB" id="K0RGQ8"/>
<name>K0RGQ8_THAOC</name>
<accession>K0RGQ8</accession>
<organism evidence="1 2">
    <name type="scientific">Thalassiosira oceanica</name>
    <name type="common">Marine diatom</name>
    <dbReference type="NCBI Taxonomy" id="159749"/>
    <lineage>
        <taxon>Eukaryota</taxon>
        <taxon>Sar</taxon>
        <taxon>Stramenopiles</taxon>
        <taxon>Ochrophyta</taxon>
        <taxon>Bacillariophyta</taxon>
        <taxon>Coscinodiscophyceae</taxon>
        <taxon>Thalassiosirophycidae</taxon>
        <taxon>Thalassiosirales</taxon>
        <taxon>Thalassiosiraceae</taxon>
        <taxon>Thalassiosira</taxon>
    </lineage>
</organism>
<protein>
    <submittedName>
        <fullName evidence="1">Uncharacterized protein</fullName>
    </submittedName>
</protein>
<evidence type="ECO:0000313" key="2">
    <source>
        <dbReference type="Proteomes" id="UP000266841"/>
    </source>
</evidence>
<proteinExistence type="predicted"/>
<dbReference type="Proteomes" id="UP000266841">
    <property type="component" value="Unassembled WGS sequence"/>
</dbReference>
<sequence>MYGIDLSGRACRKPAGRSADLREHCEQFSLANAEQSAEDVSTTGVWIRGVGYCHALRIYLKPKFGSRADEIESEANDLKGEASPFVNQENEFDLPPVEQIDNLDTKAGSTQLPVTLVDGRAPANPNIAIDSFCIMNGSLQLHQRETTVSSSYDIDAPTNVYVNGYQSWSFCGSVLRGEPQPKSAMPNFLRAAFNRDSKANMNRDCWNDGVHVNSSDLSDHEDDSDDELTEWQTIQVGHVRMHKFKRTR</sequence>
<reference evidence="1 2" key="1">
    <citation type="journal article" date="2012" name="Genome Biol.">
        <title>Genome and low-iron response of an oceanic diatom adapted to chronic iron limitation.</title>
        <authorList>
            <person name="Lommer M."/>
            <person name="Specht M."/>
            <person name="Roy A.S."/>
            <person name="Kraemer L."/>
            <person name="Andreson R."/>
            <person name="Gutowska M.A."/>
            <person name="Wolf J."/>
            <person name="Bergner S.V."/>
            <person name="Schilhabel M.B."/>
            <person name="Klostermeier U.C."/>
            <person name="Beiko R.G."/>
            <person name="Rosenstiel P."/>
            <person name="Hippler M."/>
            <person name="Laroche J."/>
        </authorList>
    </citation>
    <scope>NUCLEOTIDE SEQUENCE [LARGE SCALE GENOMIC DNA]</scope>
    <source>
        <strain evidence="1 2">CCMP1005</strain>
    </source>
</reference>